<dbReference type="EMBL" id="KQ257458">
    <property type="protein sequence ID" value="KNC99338.1"/>
    <property type="molecule type" value="Genomic_DNA"/>
</dbReference>
<feature type="domain" description="6-phosphogluconate dehydrogenase NADP-binding" evidence="5">
    <location>
        <begin position="3"/>
        <end position="147"/>
    </location>
</feature>
<dbReference type="GO" id="GO:0050661">
    <property type="term" value="F:NADP binding"/>
    <property type="evidence" value="ECO:0007669"/>
    <property type="project" value="InterPro"/>
</dbReference>
<dbReference type="GO" id="GO:0051287">
    <property type="term" value="F:NAD binding"/>
    <property type="evidence" value="ECO:0007669"/>
    <property type="project" value="InterPro"/>
</dbReference>
<dbReference type="Gene3D" id="3.40.50.720">
    <property type="entry name" value="NAD(P)-binding Rossmann-like Domain"/>
    <property type="match status" value="1"/>
</dbReference>
<protein>
    <recommendedName>
        <fullName evidence="9">6-phosphogluconate dehydrogenase NADP-binding domain-containing protein</fullName>
    </recommendedName>
</protein>
<evidence type="ECO:0000256" key="1">
    <source>
        <dbReference type="ARBA" id="ARBA00007598"/>
    </source>
</evidence>
<dbReference type="RefSeq" id="XP_016607378.1">
    <property type="nucleotide sequence ID" value="XM_016753794.1"/>
</dbReference>
<dbReference type="SUPFAM" id="SSF51735">
    <property type="entry name" value="NAD(P)-binding Rossmann-fold domains"/>
    <property type="match status" value="1"/>
</dbReference>
<dbReference type="PIRSF" id="PIRSF000103">
    <property type="entry name" value="HIBADH"/>
    <property type="match status" value="1"/>
</dbReference>
<accession>A0A0L0HEY7</accession>
<comment type="similarity">
    <text evidence="1">Belongs to the HIBADH-related family. NP60 subfamily.</text>
</comment>
<feature type="domain" description="3-hydroxyisobutyrate dehydrogenase-like NAD-binding" evidence="6">
    <location>
        <begin position="156"/>
        <end position="274"/>
    </location>
</feature>
<dbReference type="VEuPathDB" id="FungiDB:SPPG_05586"/>
<dbReference type="Proteomes" id="UP000053201">
    <property type="component" value="Unassembled WGS sequence"/>
</dbReference>
<dbReference type="InParanoid" id="A0A0L0HEY7"/>
<keyword evidence="3" id="KW-0520">NAD</keyword>
<evidence type="ECO:0000256" key="3">
    <source>
        <dbReference type="ARBA" id="ARBA00023027"/>
    </source>
</evidence>
<dbReference type="SUPFAM" id="SSF48179">
    <property type="entry name" value="6-phosphogluconate dehydrogenase C-terminal domain-like"/>
    <property type="match status" value="1"/>
</dbReference>
<organism evidence="7 8">
    <name type="scientific">Spizellomyces punctatus (strain DAOM BR117)</name>
    <dbReference type="NCBI Taxonomy" id="645134"/>
    <lineage>
        <taxon>Eukaryota</taxon>
        <taxon>Fungi</taxon>
        <taxon>Fungi incertae sedis</taxon>
        <taxon>Chytridiomycota</taxon>
        <taxon>Chytridiomycota incertae sedis</taxon>
        <taxon>Chytridiomycetes</taxon>
        <taxon>Spizellomycetales</taxon>
        <taxon>Spizellomycetaceae</taxon>
        <taxon>Spizellomyces</taxon>
    </lineage>
</organism>
<evidence type="ECO:0000313" key="8">
    <source>
        <dbReference type="Proteomes" id="UP000053201"/>
    </source>
</evidence>
<dbReference type="InterPro" id="IPR006115">
    <property type="entry name" value="6PGDH_NADP-bd"/>
</dbReference>
<keyword evidence="2" id="KW-0560">Oxidoreductase</keyword>
<evidence type="ECO:0000256" key="2">
    <source>
        <dbReference type="ARBA" id="ARBA00023002"/>
    </source>
</evidence>
<evidence type="ECO:0000313" key="7">
    <source>
        <dbReference type="EMBL" id="KNC99338.1"/>
    </source>
</evidence>
<dbReference type="Gene3D" id="1.10.1040.10">
    <property type="entry name" value="N-(1-d-carboxylethyl)-l-norvaline Dehydrogenase, domain 2"/>
    <property type="match status" value="1"/>
</dbReference>
<dbReference type="PANTHER" id="PTHR43580:SF8">
    <property type="entry name" value="6-PHOSPHOGLUCONATE DEHYDROGENASE NADP-BINDING DOMAIN-CONTAINING PROTEIN-RELATED"/>
    <property type="match status" value="1"/>
</dbReference>
<dbReference type="Pfam" id="PF14833">
    <property type="entry name" value="NAD_binding_11"/>
    <property type="match status" value="1"/>
</dbReference>
<dbReference type="STRING" id="645134.A0A0L0HEY7"/>
<dbReference type="GO" id="GO:0016491">
    <property type="term" value="F:oxidoreductase activity"/>
    <property type="evidence" value="ECO:0007669"/>
    <property type="project" value="UniProtKB-KW"/>
</dbReference>
<evidence type="ECO:0000259" key="6">
    <source>
        <dbReference type="Pfam" id="PF14833"/>
    </source>
</evidence>
<gene>
    <name evidence="7" type="ORF">SPPG_05586</name>
</gene>
<evidence type="ECO:0000259" key="5">
    <source>
        <dbReference type="Pfam" id="PF03446"/>
    </source>
</evidence>
<dbReference type="AlphaFoldDB" id="A0A0L0HEY7"/>
<dbReference type="InterPro" id="IPR036291">
    <property type="entry name" value="NAD(P)-bd_dom_sf"/>
</dbReference>
<dbReference type="InterPro" id="IPR013328">
    <property type="entry name" value="6PGD_dom2"/>
</dbReference>
<keyword evidence="8" id="KW-1185">Reference proteome</keyword>
<dbReference type="eggNOG" id="KOG0409">
    <property type="taxonomic scope" value="Eukaryota"/>
</dbReference>
<sequence length="290" mass="31532">MAFNLQAFLQKSGRSLRVWNRTLSKASELESVGAVVEKNGPKALAKECDVLFSMMFDDAALKQICDEVAGAPPRKDLIWVDCSTVYPASTKEVAAKMQSHGVRFAACPMFGRPDAAKAKLLVGAFAGEENLKLDVRPYIEAMTRAIIDVGTEPHLGTTQKLCGNFFIASCIEMISEAVTLADKSGLSRQNVLDFINTMLPCPVIQGYGTRICQDNLAISPSNPGFPVKGGLKDVGLMRRLADETSTKLHIADVMYEHLEKQLEKGHGDLDWGSVVLSVREESGLPGEVDK</sequence>
<dbReference type="OMA" id="LCQMGTI"/>
<name>A0A0L0HEY7_SPIPD</name>
<evidence type="ECO:0000256" key="4">
    <source>
        <dbReference type="PIRSR" id="PIRSR000103-1"/>
    </source>
</evidence>
<dbReference type="GeneID" id="27688949"/>
<dbReference type="OrthoDB" id="435038at2759"/>
<dbReference type="InterPro" id="IPR029154">
    <property type="entry name" value="HIBADH-like_NADP-bd"/>
</dbReference>
<reference evidence="7 8" key="1">
    <citation type="submission" date="2009-08" db="EMBL/GenBank/DDBJ databases">
        <title>The Genome Sequence of Spizellomyces punctatus strain DAOM BR117.</title>
        <authorList>
            <consortium name="The Broad Institute Genome Sequencing Platform"/>
            <person name="Russ C."/>
            <person name="Cuomo C."/>
            <person name="Shea T."/>
            <person name="Young S.K."/>
            <person name="Zeng Q."/>
            <person name="Koehrsen M."/>
            <person name="Haas B."/>
            <person name="Borodovsky M."/>
            <person name="Guigo R."/>
            <person name="Alvarado L."/>
            <person name="Berlin A."/>
            <person name="Bochicchio J."/>
            <person name="Borenstein D."/>
            <person name="Chapman S."/>
            <person name="Chen Z."/>
            <person name="Engels R."/>
            <person name="Freedman E."/>
            <person name="Gellesch M."/>
            <person name="Goldberg J."/>
            <person name="Griggs A."/>
            <person name="Gujja S."/>
            <person name="Heiman D."/>
            <person name="Hepburn T."/>
            <person name="Howarth C."/>
            <person name="Jen D."/>
            <person name="Larson L."/>
            <person name="Lewis B."/>
            <person name="Mehta T."/>
            <person name="Park D."/>
            <person name="Pearson M."/>
            <person name="Roberts A."/>
            <person name="Saif S."/>
            <person name="Shenoy N."/>
            <person name="Sisk P."/>
            <person name="Stolte C."/>
            <person name="Sykes S."/>
            <person name="Thomson T."/>
            <person name="Walk T."/>
            <person name="White J."/>
            <person name="Yandava C."/>
            <person name="Burger G."/>
            <person name="Gray M.W."/>
            <person name="Holland P.W.H."/>
            <person name="King N."/>
            <person name="Lang F.B.F."/>
            <person name="Roger A.J."/>
            <person name="Ruiz-Trillo I."/>
            <person name="Lander E."/>
            <person name="Nusbaum C."/>
        </authorList>
    </citation>
    <scope>NUCLEOTIDE SEQUENCE [LARGE SCALE GENOMIC DNA]</scope>
    <source>
        <strain evidence="7 8">DAOM BR117</strain>
    </source>
</reference>
<dbReference type="InterPro" id="IPR015815">
    <property type="entry name" value="HIBADH-related"/>
</dbReference>
<dbReference type="InterPro" id="IPR008927">
    <property type="entry name" value="6-PGluconate_DH-like_C_sf"/>
</dbReference>
<evidence type="ECO:0008006" key="9">
    <source>
        <dbReference type="Google" id="ProtNLM"/>
    </source>
</evidence>
<proteinExistence type="inferred from homology"/>
<dbReference type="InterPro" id="IPR051265">
    <property type="entry name" value="HIBADH-related_NP60_sf"/>
</dbReference>
<feature type="active site" evidence="4">
    <location>
        <position position="160"/>
    </location>
</feature>
<dbReference type="Pfam" id="PF03446">
    <property type="entry name" value="NAD_binding_2"/>
    <property type="match status" value="1"/>
</dbReference>
<dbReference type="PANTHER" id="PTHR43580">
    <property type="entry name" value="OXIDOREDUCTASE GLYR1-RELATED"/>
    <property type="match status" value="1"/>
</dbReference>